<dbReference type="Proteomes" id="UP001324427">
    <property type="component" value="Unassembled WGS sequence"/>
</dbReference>
<dbReference type="AlphaFoldDB" id="A0AAV9JNN4"/>
<organism evidence="1 2">
    <name type="scientific">Oleoguttula mirabilis</name>
    <dbReference type="NCBI Taxonomy" id="1507867"/>
    <lineage>
        <taxon>Eukaryota</taxon>
        <taxon>Fungi</taxon>
        <taxon>Dikarya</taxon>
        <taxon>Ascomycota</taxon>
        <taxon>Pezizomycotina</taxon>
        <taxon>Dothideomycetes</taxon>
        <taxon>Dothideomycetidae</taxon>
        <taxon>Mycosphaerellales</taxon>
        <taxon>Teratosphaeriaceae</taxon>
        <taxon>Oleoguttula</taxon>
    </lineage>
</organism>
<sequence length="207" mass="23889">MDWHVFAAAGPESSRCRLLELPPELRDTVFEFALVLEKTVVTFRLDSYQRDSYAQATQPALTRVSRQVRHESIPIFYASNDFIIHTEGIKADDARRWLECNDQYLPKMRRVSLWVRYATPTNNNSVSQGALSITMQRDVTTGCWKVDDAWKWITVVRKPAALESDAKFLIRQFRSLLMNEPTSHLSAEGFIGLMSNLRVQYIEQKMG</sequence>
<proteinExistence type="predicted"/>
<dbReference type="PANTHER" id="PTHR42085:SF1">
    <property type="entry name" value="F-BOX DOMAIN-CONTAINING PROTEIN"/>
    <property type="match status" value="1"/>
</dbReference>
<dbReference type="InterPro" id="IPR038883">
    <property type="entry name" value="AN11006-like"/>
</dbReference>
<accession>A0AAV9JNN4</accession>
<dbReference type="PANTHER" id="PTHR42085">
    <property type="entry name" value="F-BOX DOMAIN-CONTAINING PROTEIN"/>
    <property type="match status" value="1"/>
</dbReference>
<evidence type="ECO:0000313" key="2">
    <source>
        <dbReference type="Proteomes" id="UP001324427"/>
    </source>
</evidence>
<name>A0AAV9JNN4_9PEZI</name>
<protein>
    <submittedName>
        <fullName evidence="1">Uncharacterized protein</fullName>
    </submittedName>
</protein>
<gene>
    <name evidence="1" type="ORF">LTR36_001700</name>
</gene>
<comment type="caution">
    <text evidence="1">The sequence shown here is derived from an EMBL/GenBank/DDBJ whole genome shotgun (WGS) entry which is preliminary data.</text>
</comment>
<reference evidence="1 2" key="1">
    <citation type="submission" date="2021-11" db="EMBL/GenBank/DDBJ databases">
        <title>Black yeast isolated from Biological Soil Crust.</title>
        <authorList>
            <person name="Kurbessoian T."/>
        </authorList>
    </citation>
    <scope>NUCLEOTIDE SEQUENCE [LARGE SCALE GENOMIC DNA]</scope>
    <source>
        <strain evidence="1 2">CCFEE 5522</strain>
    </source>
</reference>
<evidence type="ECO:0000313" key="1">
    <source>
        <dbReference type="EMBL" id="KAK4546968.1"/>
    </source>
</evidence>
<keyword evidence="2" id="KW-1185">Reference proteome</keyword>
<dbReference type="EMBL" id="JAVFHQ010000013">
    <property type="protein sequence ID" value="KAK4546968.1"/>
    <property type="molecule type" value="Genomic_DNA"/>
</dbReference>